<dbReference type="AlphaFoldDB" id="A0A9D4T715"/>
<evidence type="ECO:0000259" key="3">
    <source>
        <dbReference type="Pfam" id="PF00076"/>
    </source>
</evidence>
<evidence type="ECO:0000313" key="4">
    <source>
        <dbReference type="EMBL" id="KAH7975655.1"/>
    </source>
</evidence>
<comment type="caution">
    <text evidence="4">The sequence shown here is derived from an EMBL/GenBank/DDBJ whole genome shotgun (WGS) entry which is preliminary data.</text>
</comment>
<evidence type="ECO:0000256" key="2">
    <source>
        <dbReference type="SAM" id="MobiDB-lite"/>
    </source>
</evidence>
<feature type="region of interest" description="Disordered" evidence="2">
    <location>
        <begin position="51"/>
        <end position="82"/>
    </location>
</feature>
<protein>
    <recommendedName>
        <fullName evidence="3">RRM domain-containing protein</fullName>
    </recommendedName>
</protein>
<dbReference type="Proteomes" id="UP000821837">
    <property type="component" value="Chromosome 10"/>
</dbReference>
<dbReference type="Pfam" id="PF00076">
    <property type="entry name" value="RRM_1"/>
    <property type="match status" value="1"/>
</dbReference>
<reference evidence="4" key="1">
    <citation type="journal article" date="2020" name="Cell">
        <title>Large-Scale Comparative Analyses of Tick Genomes Elucidate Their Genetic Diversity and Vector Capacities.</title>
        <authorList>
            <consortium name="Tick Genome and Microbiome Consortium (TIGMIC)"/>
            <person name="Jia N."/>
            <person name="Wang J."/>
            <person name="Shi W."/>
            <person name="Du L."/>
            <person name="Sun Y."/>
            <person name="Zhan W."/>
            <person name="Jiang J.F."/>
            <person name="Wang Q."/>
            <person name="Zhang B."/>
            <person name="Ji P."/>
            <person name="Bell-Sakyi L."/>
            <person name="Cui X.M."/>
            <person name="Yuan T.T."/>
            <person name="Jiang B.G."/>
            <person name="Yang W.F."/>
            <person name="Lam T.T."/>
            <person name="Chang Q.C."/>
            <person name="Ding S.J."/>
            <person name="Wang X.J."/>
            <person name="Zhu J.G."/>
            <person name="Ruan X.D."/>
            <person name="Zhao L."/>
            <person name="Wei J.T."/>
            <person name="Ye R.Z."/>
            <person name="Que T.C."/>
            <person name="Du C.H."/>
            <person name="Zhou Y.H."/>
            <person name="Cheng J.X."/>
            <person name="Dai P.F."/>
            <person name="Guo W.B."/>
            <person name="Han X.H."/>
            <person name="Huang E.J."/>
            <person name="Li L.F."/>
            <person name="Wei W."/>
            <person name="Gao Y.C."/>
            <person name="Liu J.Z."/>
            <person name="Shao H.Z."/>
            <person name="Wang X."/>
            <person name="Wang C.C."/>
            <person name="Yang T.C."/>
            <person name="Huo Q.B."/>
            <person name="Li W."/>
            <person name="Chen H.Y."/>
            <person name="Chen S.E."/>
            <person name="Zhou L.G."/>
            <person name="Ni X.B."/>
            <person name="Tian J.H."/>
            <person name="Sheng Y."/>
            <person name="Liu T."/>
            <person name="Pan Y.S."/>
            <person name="Xia L.Y."/>
            <person name="Li J."/>
            <person name="Zhao F."/>
            <person name="Cao W.C."/>
        </authorList>
    </citation>
    <scope>NUCLEOTIDE SEQUENCE</scope>
    <source>
        <strain evidence="4">Rsan-2018</strain>
    </source>
</reference>
<dbReference type="InterPro" id="IPR000504">
    <property type="entry name" value="RRM_dom"/>
</dbReference>
<dbReference type="SUPFAM" id="SSF54928">
    <property type="entry name" value="RNA-binding domain, RBD"/>
    <property type="match status" value="1"/>
</dbReference>
<gene>
    <name evidence="4" type="ORF">HPB52_004040</name>
</gene>
<dbReference type="EMBL" id="JABSTV010001246">
    <property type="protein sequence ID" value="KAH7975655.1"/>
    <property type="molecule type" value="Genomic_DNA"/>
</dbReference>
<organism evidence="4 5">
    <name type="scientific">Rhipicephalus sanguineus</name>
    <name type="common">Brown dog tick</name>
    <name type="synonym">Ixodes sanguineus</name>
    <dbReference type="NCBI Taxonomy" id="34632"/>
    <lineage>
        <taxon>Eukaryota</taxon>
        <taxon>Metazoa</taxon>
        <taxon>Ecdysozoa</taxon>
        <taxon>Arthropoda</taxon>
        <taxon>Chelicerata</taxon>
        <taxon>Arachnida</taxon>
        <taxon>Acari</taxon>
        <taxon>Parasitiformes</taxon>
        <taxon>Ixodida</taxon>
        <taxon>Ixodoidea</taxon>
        <taxon>Ixodidae</taxon>
        <taxon>Rhipicephalinae</taxon>
        <taxon>Rhipicephalus</taxon>
        <taxon>Rhipicephalus</taxon>
    </lineage>
</organism>
<name>A0A9D4T715_RHISA</name>
<keyword evidence="5" id="KW-1185">Reference proteome</keyword>
<feature type="domain" description="RRM" evidence="3">
    <location>
        <begin position="133"/>
        <end position="173"/>
    </location>
</feature>
<proteinExistence type="predicted"/>
<keyword evidence="1" id="KW-0694">RNA-binding</keyword>
<feature type="compositionally biased region" description="Polar residues" evidence="2">
    <location>
        <begin position="51"/>
        <end position="81"/>
    </location>
</feature>
<evidence type="ECO:0000313" key="5">
    <source>
        <dbReference type="Proteomes" id="UP000821837"/>
    </source>
</evidence>
<evidence type="ECO:0000256" key="1">
    <source>
        <dbReference type="ARBA" id="ARBA00022884"/>
    </source>
</evidence>
<dbReference type="InterPro" id="IPR035979">
    <property type="entry name" value="RBD_domain_sf"/>
</dbReference>
<accession>A0A9D4T715</accession>
<dbReference type="VEuPathDB" id="VectorBase:RSAN_031839"/>
<sequence length="282" mass="31025">MADDKVGLEKSTVAQSLDNNDDRREANSLPEDGCASSSRYVADIVGDAQHLNSATGNGTETCRGPEQTSYKRPRSTDSGCCSPSKKIRLEDFLPAPQVIDYEKRDRCEVKLSSFADRTSLRQVANVCKGALQIRTGFHGNQLAWAFARYASEEDAAAAARALQGTVLEGSRIKAWYCGDKWTSPERPPRYLYDTLDVQRLPRKYRTVATVATLFPTGRVLMVTNTGHAKVKFRSGAELVAAVKKRECQVVEGQELKFAIAVVFRKGSTGMKDGDDDESEVES</sequence>
<feature type="region of interest" description="Disordered" evidence="2">
    <location>
        <begin position="1"/>
        <end position="35"/>
    </location>
</feature>
<dbReference type="GO" id="GO:0003723">
    <property type="term" value="F:RNA binding"/>
    <property type="evidence" value="ECO:0007669"/>
    <property type="project" value="UniProtKB-KW"/>
</dbReference>
<reference evidence="4" key="2">
    <citation type="submission" date="2021-09" db="EMBL/GenBank/DDBJ databases">
        <authorList>
            <person name="Jia N."/>
            <person name="Wang J."/>
            <person name="Shi W."/>
            <person name="Du L."/>
            <person name="Sun Y."/>
            <person name="Zhan W."/>
            <person name="Jiang J."/>
            <person name="Wang Q."/>
            <person name="Zhang B."/>
            <person name="Ji P."/>
            <person name="Sakyi L.B."/>
            <person name="Cui X."/>
            <person name="Yuan T."/>
            <person name="Jiang B."/>
            <person name="Yang W."/>
            <person name="Lam T.T.-Y."/>
            <person name="Chang Q."/>
            <person name="Ding S."/>
            <person name="Wang X."/>
            <person name="Zhu J."/>
            <person name="Ruan X."/>
            <person name="Zhao L."/>
            <person name="Wei J."/>
            <person name="Que T."/>
            <person name="Du C."/>
            <person name="Cheng J."/>
            <person name="Dai P."/>
            <person name="Han X."/>
            <person name="Huang E."/>
            <person name="Gao Y."/>
            <person name="Liu J."/>
            <person name="Shao H."/>
            <person name="Ye R."/>
            <person name="Li L."/>
            <person name="Wei W."/>
            <person name="Wang X."/>
            <person name="Wang C."/>
            <person name="Huo Q."/>
            <person name="Li W."/>
            <person name="Guo W."/>
            <person name="Chen H."/>
            <person name="Chen S."/>
            <person name="Zhou L."/>
            <person name="Zhou L."/>
            <person name="Ni X."/>
            <person name="Tian J."/>
            <person name="Zhou Y."/>
            <person name="Sheng Y."/>
            <person name="Liu T."/>
            <person name="Pan Y."/>
            <person name="Xia L."/>
            <person name="Li J."/>
            <person name="Zhao F."/>
            <person name="Cao W."/>
        </authorList>
    </citation>
    <scope>NUCLEOTIDE SEQUENCE</scope>
    <source>
        <strain evidence="4">Rsan-2018</strain>
        <tissue evidence="4">Larvae</tissue>
    </source>
</reference>